<organism evidence="8 9">
    <name type="scientific">Pseudoalteromonas aliena</name>
    <dbReference type="NCBI Taxonomy" id="247523"/>
    <lineage>
        <taxon>Bacteria</taxon>
        <taxon>Pseudomonadati</taxon>
        <taxon>Pseudomonadota</taxon>
        <taxon>Gammaproteobacteria</taxon>
        <taxon>Alteromonadales</taxon>
        <taxon>Pseudoalteromonadaceae</taxon>
        <taxon>Pseudoalteromonas</taxon>
    </lineage>
</organism>
<comment type="similarity">
    <text evidence="3">Belongs to the bacterial flagellin family.</text>
</comment>
<dbReference type="STRING" id="247523.B0W48_12380"/>
<dbReference type="EMBL" id="CP019628">
    <property type="protein sequence ID" value="AQQ00527.1"/>
    <property type="molecule type" value="Genomic_DNA"/>
</dbReference>
<dbReference type="GO" id="GO:0009424">
    <property type="term" value="C:bacterial-type flagellum hook"/>
    <property type="evidence" value="ECO:0007669"/>
    <property type="project" value="InterPro"/>
</dbReference>
<evidence type="ECO:0000259" key="6">
    <source>
        <dbReference type="Pfam" id="PF00669"/>
    </source>
</evidence>
<evidence type="ECO:0000313" key="9">
    <source>
        <dbReference type="Proteomes" id="UP000188243"/>
    </source>
</evidence>
<dbReference type="KEGG" id="paln:B0W48_12380"/>
<dbReference type="GO" id="GO:0005576">
    <property type="term" value="C:extracellular region"/>
    <property type="evidence" value="ECO:0007669"/>
    <property type="project" value="UniProtKB-SubCell"/>
</dbReference>
<comment type="subcellular location">
    <subcellularLocation>
        <location evidence="1">Bacterial flagellum</location>
    </subcellularLocation>
    <subcellularLocation>
        <location evidence="2">Secreted</location>
    </subcellularLocation>
</comment>
<reference evidence="8 9" key="1">
    <citation type="submission" date="2017-02" db="EMBL/GenBank/DDBJ databases">
        <title>Complete genome sequence of the cold-active Pseudoalteromonas aliena strain EH1 isolated from Arctic seawater.</title>
        <authorList>
            <person name="Kim E."/>
            <person name="Heo E."/>
            <person name="Kim H."/>
            <person name="Kim D."/>
        </authorList>
    </citation>
    <scope>NUCLEOTIDE SEQUENCE [LARGE SCALE GENOMIC DNA]</scope>
    <source>
        <strain evidence="8 9">EH1</strain>
    </source>
</reference>
<dbReference type="Proteomes" id="UP000188243">
    <property type="component" value="Chromosome"/>
</dbReference>
<evidence type="ECO:0000256" key="3">
    <source>
        <dbReference type="ARBA" id="ARBA00005709"/>
    </source>
</evidence>
<keyword evidence="8" id="KW-0966">Cell projection</keyword>
<dbReference type="InterPro" id="IPR001029">
    <property type="entry name" value="Flagellin_N"/>
</dbReference>
<evidence type="ECO:0000256" key="5">
    <source>
        <dbReference type="ARBA" id="ARBA00023143"/>
    </source>
</evidence>
<evidence type="ECO:0000256" key="1">
    <source>
        <dbReference type="ARBA" id="ARBA00004365"/>
    </source>
</evidence>
<dbReference type="PANTHER" id="PTHR42792">
    <property type="entry name" value="FLAGELLIN"/>
    <property type="match status" value="1"/>
</dbReference>
<dbReference type="GO" id="GO:0005198">
    <property type="term" value="F:structural molecule activity"/>
    <property type="evidence" value="ECO:0007669"/>
    <property type="project" value="InterPro"/>
</dbReference>
<keyword evidence="4" id="KW-0964">Secreted</keyword>
<keyword evidence="5" id="KW-0975">Bacterial flagellum</keyword>
<protein>
    <submittedName>
        <fullName evidence="8">Flagellar hook-associated protein 3</fullName>
    </submittedName>
</protein>
<dbReference type="RefSeq" id="WP_077537215.1">
    <property type="nucleotide sequence ID" value="NZ_CP019628.1"/>
</dbReference>
<dbReference type="NCBIfam" id="TIGR02550">
    <property type="entry name" value="flagell_flgL"/>
    <property type="match status" value="1"/>
</dbReference>
<sequence length="419" mass="45607">MRLSNNLMYQNSINNILKNQQGVASAQERVTTGEKYLTTSEAPAAVSQGMLYTNKIETNEQYTKNINQLKGRLETEHSILKGMNENILATQELTIRAGNGSLSKSDLAGIAGELQELQKSLVNLMNTQSEGGKYIFSGYQDNIQTYTFNNVTKKYEYQGDQGQHEVTIAKGVEIKSSDNGFNAFEKVNARLDVTSNRGIATGTITSGTVYVSNQGEFDKFHSNNYNTDPDPLVSATVNTYNVNVLPGATASSPDTYEILRDGVPLVPPVTGEVTDEPIEFAGMEIKLEGEAPGQLDFSLEKPHKENVLNTLQGLITSLKDETLEGEDLQQALASGLIQLKNASEQVVFTQSSLGGRMNVVDKVTDSNSAVDINNKASKSSLVEVDMAEAISELTKQETGLQASQATFGRLAKLTLFDYI</sequence>
<dbReference type="Pfam" id="PF00700">
    <property type="entry name" value="Flagellin_C"/>
    <property type="match status" value="1"/>
</dbReference>
<dbReference type="AlphaFoldDB" id="A0A1Q2GZK3"/>
<dbReference type="PANTHER" id="PTHR42792:SF1">
    <property type="entry name" value="FLAGELLAR HOOK-ASSOCIATED PROTEIN 3"/>
    <property type="match status" value="1"/>
</dbReference>
<proteinExistence type="inferred from homology"/>
<dbReference type="InterPro" id="IPR013384">
    <property type="entry name" value="Flagell_FlgL"/>
</dbReference>
<accession>A0A1Q2GZK3</accession>
<dbReference type="SUPFAM" id="SSF64518">
    <property type="entry name" value="Phase 1 flagellin"/>
    <property type="match status" value="1"/>
</dbReference>
<evidence type="ECO:0000256" key="4">
    <source>
        <dbReference type="ARBA" id="ARBA00022525"/>
    </source>
</evidence>
<evidence type="ECO:0000256" key="2">
    <source>
        <dbReference type="ARBA" id="ARBA00004613"/>
    </source>
</evidence>
<keyword evidence="8" id="KW-0282">Flagellum</keyword>
<keyword evidence="8" id="KW-0969">Cilium</keyword>
<dbReference type="Pfam" id="PF00669">
    <property type="entry name" value="Flagellin_N"/>
    <property type="match status" value="1"/>
</dbReference>
<dbReference type="InterPro" id="IPR001492">
    <property type="entry name" value="Flagellin"/>
</dbReference>
<name>A0A1Q2GZK3_9GAMM</name>
<gene>
    <name evidence="8" type="ORF">B0W48_12380</name>
</gene>
<feature type="domain" description="Flagellin N-terminal" evidence="6">
    <location>
        <begin position="4"/>
        <end position="140"/>
    </location>
</feature>
<evidence type="ECO:0000313" key="8">
    <source>
        <dbReference type="EMBL" id="AQQ00527.1"/>
    </source>
</evidence>
<feature type="domain" description="Flagellin C-terminal" evidence="7">
    <location>
        <begin position="341"/>
        <end position="416"/>
    </location>
</feature>
<evidence type="ECO:0000259" key="7">
    <source>
        <dbReference type="Pfam" id="PF00700"/>
    </source>
</evidence>
<dbReference type="GO" id="GO:0071973">
    <property type="term" value="P:bacterial-type flagellum-dependent cell motility"/>
    <property type="evidence" value="ECO:0007669"/>
    <property type="project" value="InterPro"/>
</dbReference>
<dbReference type="InterPro" id="IPR046358">
    <property type="entry name" value="Flagellin_C"/>
</dbReference>
<dbReference type="Gene3D" id="1.20.1330.10">
    <property type="entry name" value="f41 fragment of flagellin, N-terminal domain"/>
    <property type="match status" value="2"/>
</dbReference>